<feature type="transmembrane region" description="Helical" evidence="9">
    <location>
        <begin position="347"/>
        <end position="366"/>
    </location>
</feature>
<dbReference type="GeneID" id="109375068"/>
<protein>
    <recommendedName>
        <fullName evidence="7">Major facilitator superfamily domain-containing protein 3</fullName>
    </recommendedName>
</protein>
<proteinExistence type="inferred from homology"/>
<sequence>MAAPQSRAACVRDSPAAPRLATGGARGLPALWPARELYVPARSAERCRERRAACGPEGYERIQDPRARVRKPASTTLTPPGTAQRSCCRVTPDLTLTGPNHTRNRSALTGCDLRSHPRPGLELSSSYQSLGPSRHGALAMHGKLLPLAGLYLVQGLPYGLQSGLLPMLLRAGGLSLTRVGLTKVLYAPWLFKLVWAPLVDRRGSPRAWLTLSTAALGLVCGLLAALAPVQAGQAGLPVTVAGLLLLLNLGAAVQDVALDTLAVQLLEPGELGPGNTVQVVAYKLGAVLAGGGLLALVPALSWPLLFLLLAATYWLAAVLAWVAPALQQLPRPPPSEPAPHTLHLGDLLAVSGTLWTMGFVLTYKLGEQGAGSLFPLLLLDRGFSTLELGLWNGVGTVACSIAGSSLGGALLTKHWQLLPLLRSVFWFCLGGLACQTTLLFYLDTPGARLGPGTALRGAALLSLCLQHFLGGLVTTATFTLMMRCSQLAPSALQATHYSLLATLELLGKLMPGTLAGALADSLGLPLCFSFFLALSAIPIVYLGQAPSTLA</sequence>
<feature type="transmembrane region" description="Helical" evidence="9">
    <location>
        <begin position="454"/>
        <end position="482"/>
    </location>
</feature>
<dbReference type="PANTHER" id="PTHR12778:SF10">
    <property type="entry name" value="MAJOR FACILITATOR SUPERFAMILY DOMAIN-CONTAINING PROTEIN 3"/>
    <property type="match status" value="1"/>
</dbReference>
<evidence type="ECO:0000256" key="7">
    <source>
        <dbReference type="ARBA" id="ARBA00069953"/>
    </source>
</evidence>
<feature type="transmembrane region" description="Helical" evidence="9">
    <location>
        <begin position="279"/>
        <end position="298"/>
    </location>
</feature>
<keyword evidence="5 9" id="KW-1133">Transmembrane helix</keyword>
<dbReference type="InterPro" id="IPR036259">
    <property type="entry name" value="MFS_trans_sf"/>
</dbReference>
<gene>
    <name evidence="11" type="primary">MFSD3</name>
</gene>
<evidence type="ECO:0000313" key="10">
    <source>
        <dbReference type="Proteomes" id="UP000694851"/>
    </source>
</evidence>
<dbReference type="GO" id="GO:0022857">
    <property type="term" value="F:transmembrane transporter activity"/>
    <property type="evidence" value="ECO:0007669"/>
    <property type="project" value="InterPro"/>
</dbReference>
<dbReference type="InterPro" id="IPR004752">
    <property type="entry name" value="AmpG_permease/AT-1"/>
</dbReference>
<keyword evidence="10" id="KW-1185">Reference proteome</keyword>
<reference evidence="11" key="1">
    <citation type="submission" date="2025-08" db="UniProtKB">
        <authorList>
            <consortium name="RefSeq"/>
        </authorList>
    </citation>
    <scope>IDENTIFICATION</scope>
    <source>
        <tissue evidence="11">Muscle</tissue>
    </source>
</reference>
<comment type="subcellular location">
    <subcellularLocation>
        <location evidence="1">Membrane</location>
        <topology evidence="1">Multi-pass membrane protein</topology>
    </subcellularLocation>
</comment>
<evidence type="ECO:0000313" key="11">
    <source>
        <dbReference type="RefSeq" id="XP_019485756.1"/>
    </source>
</evidence>
<dbReference type="CDD" id="cd17485">
    <property type="entry name" value="MFS_MFSD3"/>
    <property type="match status" value="1"/>
</dbReference>
<dbReference type="Gene3D" id="1.20.1250.20">
    <property type="entry name" value="MFS general substrate transporter like domains"/>
    <property type="match status" value="1"/>
</dbReference>
<dbReference type="GO" id="GO:0016020">
    <property type="term" value="C:membrane"/>
    <property type="evidence" value="ECO:0007669"/>
    <property type="project" value="UniProtKB-SubCell"/>
</dbReference>
<name>A0A8B7QBA2_HIPAR</name>
<evidence type="ECO:0000256" key="6">
    <source>
        <dbReference type="ARBA" id="ARBA00023136"/>
    </source>
</evidence>
<feature type="transmembrane region" description="Helical" evidence="9">
    <location>
        <begin position="424"/>
        <end position="442"/>
    </location>
</feature>
<dbReference type="Proteomes" id="UP000694851">
    <property type="component" value="Unplaced"/>
</dbReference>
<feature type="transmembrane region" description="Helical" evidence="9">
    <location>
        <begin position="207"/>
        <end position="229"/>
    </location>
</feature>
<feature type="transmembrane region" description="Helical" evidence="9">
    <location>
        <begin position="390"/>
        <end position="412"/>
    </location>
</feature>
<dbReference type="FunFam" id="1.20.1250.20:FF:000176">
    <property type="entry name" value="Major facilitator superfamily domain containing 3"/>
    <property type="match status" value="1"/>
</dbReference>
<dbReference type="OrthoDB" id="6415790at2759"/>
<dbReference type="RefSeq" id="XP_019485756.1">
    <property type="nucleotide sequence ID" value="XM_019630211.1"/>
</dbReference>
<evidence type="ECO:0000256" key="9">
    <source>
        <dbReference type="SAM" id="Phobius"/>
    </source>
</evidence>
<organism evidence="10 11">
    <name type="scientific">Hipposideros armiger</name>
    <name type="common">Great Himalayan leaf-nosed bat</name>
    <dbReference type="NCBI Taxonomy" id="186990"/>
    <lineage>
        <taxon>Eukaryota</taxon>
        <taxon>Metazoa</taxon>
        <taxon>Chordata</taxon>
        <taxon>Craniata</taxon>
        <taxon>Vertebrata</taxon>
        <taxon>Euteleostomi</taxon>
        <taxon>Mammalia</taxon>
        <taxon>Eutheria</taxon>
        <taxon>Laurasiatheria</taxon>
        <taxon>Chiroptera</taxon>
        <taxon>Yinpterochiroptera</taxon>
        <taxon>Rhinolophoidea</taxon>
        <taxon>Hipposideridae</taxon>
        <taxon>Hipposideros</taxon>
    </lineage>
</organism>
<keyword evidence="4 9" id="KW-0812">Transmembrane</keyword>
<feature type="transmembrane region" description="Helical" evidence="9">
    <location>
        <begin position="304"/>
        <end position="326"/>
    </location>
</feature>
<evidence type="ECO:0000256" key="1">
    <source>
        <dbReference type="ARBA" id="ARBA00004141"/>
    </source>
</evidence>
<dbReference type="SUPFAM" id="SSF103473">
    <property type="entry name" value="MFS general substrate transporter"/>
    <property type="match status" value="1"/>
</dbReference>
<evidence type="ECO:0000256" key="3">
    <source>
        <dbReference type="ARBA" id="ARBA00022448"/>
    </source>
</evidence>
<keyword evidence="6 9" id="KW-0472">Membrane</keyword>
<evidence type="ECO:0000256" key="2">
    <source>
        <dbReference type="ARBA" id="ARBA00008335"/>
    </source>
</evidence>
<keyword evidence="3" id="KW-0813">Transport</keyword>
<dbReference type="InterPro" id="IPR011701">
    <property type="entry name" value="MFS"/>
</dbReference>
<feature type="region of interest" description="Disordered" evidence="8">
    <location>
        <begin position="67"/>
        <end position="86"/>
    </location>
</feature>
<feature type="transmembrane region" description="Helical" evidence="9">
    <location>
        <begin position="522"/>
        <end position="542"/>
    </location>
</feature>
<dbReference type="CTD" id="69572"/>
<evidence type="ECO:0000256" key="8">
    <source>
        <dbReference type="SAM" id="MobiDB-lite"/>
    </source>
</evidence>
<accession>A0A8B7QBA2</accession>
<dbReference type="PANTHER" id="PTHR12778">
    <property type="entry name" value="SOLUTE CARRIER FAMILY 33 ACETYL-COA TRANSPORTER -RELATED"/>
    <property type="match status" value="1"/>
</dbReference>
<comment type="similarity">
    <text evidence="2">Belongs to the major facilitator superfamily.</text>
</comment>
<dbReference type="AlphaFoldDB" id="A0A8B7QBA2"/>
<feature type="compositionally biased region" description="Polar residues" evidence="8">
    <location>
        <begin position="73"/>
        <end position="85"/>
    </location>
</feature>
<dbReference type="KEGG" id="hai:109375068"/>
<evidence type="ECO:0000256" key="5">
    <source>
        <dbReference type="ARBA" id="ARBA00022989"/>
    </source>
</evidence>
<feature type="transmembrane region" description="Helical" evidence="9">
    <location>
        <begin position="235"/>
        <end position="258"/>
    </location>
</feature>
<evidence type="ECO:0000256" key="4">
    <source>
        <dbReference type="ARBA" id="ARBA00022692"/>
    </source>
</evidence>
<dbReference type="Pfam" id="PF07690">
    <property type="entry name" value="MFS_1"/>
    <property type="match status" value="1"/>
</dbReference>